<proteinExistence type="inferred from homology"/>
<reference evidence="4 5" key="1">
    <citation type="submission" date="2019-09" db="EMBL/GenBank/DDBJ databases">
        <title>Reversal of blaTEM antimicrobial resistance by CRISPR-Cas9 in clinical E. coli and other Enterobacteriaceae strains.</title>
        <authorList>
            <person name="Tagliaferri T."/>
            <person name="Guimaraes N."/>
            <person name="Pereira M."/>
            <person name="Felicori L."/>
            <person name="Horz H.-P."/>
            <person name="Santos S."/>
            <person name="Mendes T."/>
        </authorList>
    </citation>
    <scope>NUCLEOTIDE SEQUENCE [LARGE SCALE GENOMIC DNA]</scope>
    <source>
        <strain evidence="4 5">E2_blaTEM_MG</strain>
    </source>
</reference>
<name>A0A6L3XYH1_9ENTR</name>
<dbReference type="FunFam" id="2.60.40.1180:FF:000007">
    <property type="entry name" value="Sucrose isomerase"/>
    <property type="match status" value="1"/>
</dbReference>
<evidence type="ECO:0000256" key="2">
    <source>
        <dbReference type="ARBA" id="ARBA00022801"/>
    </source>
</evidence>
<keyword evidence="2" id="KW-0378">Hydrolase</keyword>
<comment type="similarity">
    <text evidence="1">Belongs to the glycosyl hydrolase 13 family.</text>
</comment>
<comment type="caution">
    <text evidence="4">The sequence shown here is derived from an EMBL/GenBank/DDBJ whole genome shotgun (WGS) entry which is preliminary data.</text>
</comment>
<dbReference type="Proteomes" id="UP000476281">
    <property type="component" value="Unassembled WGS sequence"/>
</dbReference>
<feature type="non-terminal residue" evidence="4">
    <location>
        <position position="1"/>
    </location>
</feature>
<evidence type="ECO:0000313" key="4">
    <source>
        <dbReference type="EMBL" id="KAB2517849.1"/>
    </source>
</evidence>
<dbReference type="InterPro" id="IPR013780">
    <property type="entry name" value="Glyco_hydro_b"/>
</dbReference>
<dbReference type="SUPFAM" id="SSF51011">
    <property type="entry name" value="Glycosyl hydrolase domain"/>
    <property type="match status" value="1"/>
</dbReference>
<dbReference type="GO" id="GO:0016052">
    <property type="term" value="P:carbohydrate catabolic process"/>
    <property type="evidence" value="ECO:0007669"/>
    <property type="project" value="UniProtKB-ARBA"/>
</dbReference>
<gene>
    <name evidence="4" type="ORF">F9C29_14375</name>
</gene>
<accession>A0A6L3XYH1</accession>
<organism evidence="4 5">
    <name type="scientific">Enterobacter hormaechei</name>
    <dbReference type="NCBI Taxonomy" id="158836"/>
    <lineage>
        <taxon>Bacteria</taxon>
        <taxon>Pseudomonadati</taxon>
        <taxon>Pseudomonadota</taxon>
        <taxon>Gammaproteobacteria</taxon>
        <taxon>Enterobacterales</taxon>
        <taxon>Enterobacteriaceae</taxon>
        <taxon>Enterobacter</taxon>
        <taxon>Enterobacter cloacae complex</taxon>
    </lineage>
</organism>
<evidence type="ECO:0000256" key="3">
    <source>
        <dbReference type="ARBA" id="ARBA00023295"/>
    </source>
</evidence>
<dbReference type="Gene3D" id="2.60.40.1180">
    <property type="entry name" value="Golgi alpha-mannosidase II"/>
    <property type="match status" value="1"/>
</dbReference>
<dbReference type="AlphaFoldDB" id="A0A6L3XYH1"/>
<evidence type="ECO:0000313" key="5">
    <source>
        <dbReference type="Proteomes" id="UP000476281"/>
    </source>
</evidence>
<keyword evidence="3" id="KW-0326">Glycosidase</keyword>
<dbReference type="GO" id="GO:0004553">
    <property type="term" value="F:hydrolase activity, hydrolyzing O-glycosyl compounds"/>
    <property type="evidence" value="ECO:0007669"/>
    <property type="project" value="UniProtKB-ARBA"/>
</dbReference>
<dbReference type="EMBL" id="WBSZ01000458">
    <property type="protein sequence ID" value="KAB2517849.1"/>
    <property type="molecule type" value="Genomic_DNA"/>
</dbReference>
<sequence length="69" mass="8317">DHPSLWCYRRQWQGQTLMVVANLSHARQQWQPVPVEGAWRVALSNYEEVPFRPDTLLLRPFEAIWWVQE</sequence>
<protein>
    <submittedName>
        <fullName evidence="4">DUF3459 domain-containing protein</fullName>
    </submittedName>
</protein>
<evidence type="ECO:0000256" key="1">
    <source>
        <dbReference type="ARBA" id="ARBA00008061"/>
    </source>
</evidence>